<proteinExistence type="predicted"/>
<reference evidence="1" key="1">
    <citation type="submission" date="2023-04" db="EMBL/GenBank/DDBJ databases">
        <authorList>
            <person name="Vijverberg K."/>
            <person name="Xiong W."/>
            <person name="Schranz E."/>
        </authorList>
    </citation>
    <scope>NUCLEOTIDE SEQUENCE</scope>
</reference>
<sequence>MVFGDDDDIDEALGGFTYSPFKIRSENEDEPSATKEQLKSLHEKIGQLLLVSKSSSSDSYSKEAVESLFECVTKEHAANVEKMSKAIGDSTEVCKMMTKKVDKLILRPLRSWRTFRQPSTTIQRMPISLCRIWFLSSKKRRLSYKRFAQVSGLITKHFKLPSLLRFRTFKKNW</sequence>
<dbReference type="EMBL" id="OX465086">
    <property type="protein sequence ID" value="CAI9266168.1"/>
    <property type="molecule type" value="Genomic_DNA"/>
</dbReference>
<keyword evidence="2" id="KW-1185">Reference proteome</keyword>
<dbReference type="Proteomes" id="UP001177003">
    <property type="component" value="Chromosome 0"/>
</dbReference>
<evidence type="ECO:0000313" key="1">
    <source>
        <dbReference type="EMBL" id="CAI9266168.1"/>
    </source>
</evidence>
<protein>
    <submittedName>
        <fullName evidence="1">Uncharacterized protein</fullName>
    </submittedName>
</protein>
<evidence type="ECO:0000313" key="2">
    <source>
        <dbReference type="Proteomes" id="UP001177003"/>
    </source>
</evidence>
<name>A0AA35VC44_LACSI</name>
<gene>
    <name evidence="1" type="ORF">LSALG_LOCUS6738</name>
</gene>
<organism evidence="1 2">
    <name type="scientific">Lactuca saligna</name>
    <name type="common">Willowleaf lettuce</name>
    <dbReference type="NCBI Taxonomy" id="75948"/>
    <lineage>
        <taxon>Eukaryota</taxon>
        <taxon>Viridiplantae</taxon>
        <taxon>Streptophyta</taxon>
        <taxon>Embryophyta</taxon>
        <taxon>Tracheophyta</taxon>
        <taxon>Spermatophyta</taxon>
        <taxon>Magnoliopsida</taxon>
        <taxon>eudicotyledons</taxon>
        <taxon>Gunneridae</taxon>
        <taxon>Pentapetalae</taxon>
        <taxon>asterids</taxon>
        <taxon>campanulids</taxon>
        <taxon>Asterales</taxon>
        <taxon>Asteraceae</taxon>
        <taxon>Cichorioideae</taxon>
        <taxon>Cichorieae</taxon>
        <taxon>Lactucinae</taxon>
        <taxon>Lactuca</taxon>
    </lineage>
</organism>
<dbReference type="AlphaFoldDB" id="A0AA35VC44"/>
<accession>A0AA35VC44</accession>